<dbReference type="EMBL" id="GBXM01006900">
    <property type="protein sequence ID" value="JAI01678.1"/>
    <property type="molecule type" value="Transcribed_RNA"/>
</dbReference>
<sequence length="90" mass="10511">MYYNLYLGQKHFNLWRSLNVQFFPCLNTIAKMNAWHMGPYYGMPVALLLNTKQKPKGRIKSTLENCMSMNCVYDNFAILMLLSQNKGLPK</sequence>
<protein>
    <submittedName>
        <fullName evidence="1">Uncharacterized protein</fullName>
    </submittedName>
</protein>
<reference evidence="1" key="1">
    <citation type="submission" date="2014-11" db="EMBL/GenBank/DDBJ databases">
        <authorList>
            <person name="Amaro Gonzalez C."/>
        </authorList>
    </citation>
    <scope>NUCLEOTIDE SEQUENCE</scope>
</reference>
<accession>A0A0E9XFZ9</accession>
<organism evidence="1">
    <name type="scientific">Anguilla anguilla</name>
    <name type="common">European freshwater eel</name>
    <name type="synonym">Muraena anguilla</name>
    <dbReference type="NCBI Taxonomy" id="7936"/>
    <lineage>
        <taxon>Eukaryota</taxon>
        <taxon>Metazoa</taxon>
        <taxon>Chordata</taxon>
        <taxon>Craniata</taxon>
        <taxon>Vertebrata</taxon>
        <taxon>Euteleostomi</taxon>
        <taxon>Actinopterygii</taxon>
        <taxon>Neopterygii</taxon>
        <taxon>Teleostei</taxon>
        <taxon>Anguilliformes</taxon>
        <taxon>Anguillidae</taxon>
        <taxon>Anguilla</taxon>
    </lineage>
</organism>
<dbReference type="AlphaFoldDB" id="A0A0E9XFZ9"/>
<evidence type="ECO:0000313" key="1">
    <source>
        <dbReference type="EMBL" id="JAI01678.1"/>
    </source>
</evidence>
<name>A0A0E9XFZ9_ANGAN</name>
<proteinExistence type="predicted"/>
<reference evidence="1" key="2">
    <citation type="journal article" date="2015" name="Fish Shellfish Immunol.">
        <title>Early steps in the European eel (Anguilla anguilla)-Vibrio vulnificus interaction in the gills: Role of the RtxA13 toxin.</title>
        <authorList>
            <person name="Callol A."/>
            <person name="Pajuelo D."/>
            <person name="Ebbesson L."/>
            <person name="Teles M."/>
            <person name="MacKenzie S."/>
            <person name="Amaro C."/>
        </authorList>
    </citation>
    <scope>NUCLEOTIDE SEQUENCE</scope>
</reference>